<reference evidence="1 2" key="1">
    <citation type="submission" date="2015-02" db="EMBL/GenBank/DDBJ databases">
        <title>Whole genome shotgun sequencing of cultured foodborne pathogen.</title>
        <authorList>
            <person name="Timme R."/>
            <person name="Allard M.W."/>
            <person name="Strain E."/>
            <person name="Evans P.S."/>
            <person name="Brown E."/>
        </authorList>
    </citation>
    <scope>NUCLEOTIDE SEQUENCE [LARGE SCALE GENOMIC DNA]</scope>
    <source>
        <strain evidence="1 2">GCSL-TSO-24</strain>
    </source>
</reference>
<name>A0A0D8L1L3_MORMO</name>
<dbReference type="EMBL" id="JZSH01000622">
    <property type="protein sequence ID" value="KJF75594.1"/>
    <property type="molecule type" value="Genomic_DNA"/>
</dbReference>
<dbReference type="AlphaFoldDB" id="A0A0D8L1L3"/>
<organism evidence="1 2">
    <name type="scientific">Morganella morganii</name>
    <name type="common">Proteus morganii</name>
    <dbReference type="NCBI Taxonomy" id="582"/>
    <lineage>
        <taxon>Bacteria</taxon>
        <taxon>Pseudomonadati</taxon>
        <taxon>Pseudomonadota</taxon>
        <taxon>Gammaproteobacteria</taxon>
        <taxon>Enterobacterales</taxon>
        <taxon>Morganellaceae</taxon>
        <taxon>Morganella</taxon>
    </lineage>
</organism>
<gene>
    <name evidence="1" type="ORF">UA45_22705</name>
</gene>
<sequence>MRDIISGRNPFAKFGGEVLGGLFAGVAAAVIKNFAKNGVKTTVNAGFRINSQPACRNGDRSTC</sequence>
<comment type="caution">
    <text evidence="1">The sequence shown here is derived from an EMBL/GenBank/DDBJ whole genome shotgun (WGS) entry which is preliminary data.</text>
</comment>
<proteinExistence type="predicted"/>
<evidence type="ECO:0000313" key="2">
    <source>
        <dbReference type="Proteomes" id="UP000032582"/>
    </source>
</evidence>
<dbReference type="Proteomes" id="UP000032582">
    <property type="component" value="Unassembled WGS sequence"/>
</dbReference>
<protein>
    <submittedName>
        <fullName evidence="1">Uncharacterized protein</fullName>
    </submittedName>
</protein>
<evidence type="ECO:0000313" key="1">
    <source>
        <dbReference type="EMBL" id="KJF75594.1"/>
    </source>
</evidence>
<accession>A0A0D8L1L3</accession>
<feature type="non-terminal residue" evidence="1">
    <location>
        <position position="63"/>
    </location>
</feature>